<feature type="compositionally biased region" description="Basic and acidic residues" evidence="8">
    <location>
        <begin position="586"/>
        <end position="605"/>
    </location>
</feature>
<dbReference type="InterPro" id="IPR036259">
    <property type="entry name" value="MFS_trans_sf"/>
</dbReference>
<feature type="region of interest" description="Disordered" evidence="8">
    <location>
        <begin position="552"/>
        <end position="623"/>
    </location>
</feature>
<feature type="transmembrane region" description="Helical" evidence="9">
    <location>
        <begin position="47"/>
        <end position="71"/>
    </location>
</feature>
<dbReference type="InterPro" id="IPR004638">
    <property type="entry name" value="EmrB-like"/>
</dbReference>
<evidence type="ECO:0000256" key="2">
    <source>
        <dbReference type="ARBA" id="ARBA00007520"/>
    </source>
</evidence>
<proteinExistence type="inferred from homology"/>
<reference evidence="11 12" key="1">
    <citation type="submission" date="2011-06" db="EMBL/GenBank/DDBJ databases">
        <authorList>
            <person name="Muzny D."/>
            <person name="Qin X."/>
            <person name="Deng J."/>
            <person name="Jiang H."/>
            <person name="Liu Y."/>
            <person name="Qu J."/>
            <person name="Song X.-Z."/>
            <person name="Zhang L."/>
            <person name="Thornton R."/>
            <person name="Coyle M."/>
            <person name="Francisco L."/>
            <person name="Jackson L."/>
            <person name="Javaid M."/>
            <person name="Korchina V."/>
            <person name="Kovar C."/>
            <person name="Mata R."/>
            <person name="Mathew T."/>
            <person name="Ngo R."/>
            <person name="Nguyen L."/>
            <person name="Nguyen N."/>
            <person name="Okwuonu G."/>
            <person name="Ongeri F."/>
            <person name="Pham C."/>
            <person name="Simmons D."/>
            <person name="Wilczek-Boney K."/>
            <person name="Hale W."/>
            <person name="Jakkamsetti A."/>
            <person name="Pham P."/>
            <person name="Ruth R."/>
            <person name="San Lucas F."/>
            <person name="Warren J."/>
            <person name="Zhang J."/>
            <person name="Zhao Z."/>
            <person name="Zhou C."/>
            <person name="Zhu D."/>
            <person name="Lee S."/>
            <person name="Bess C."/>
            <person name="Blankenburg K."/>
            <person name="Forbes L."/>
            <person name="Fu Q."/>
            <person name="Gubbala S."/>
            <person name="Hirani K."/>
            <person name="Jayaseelan J.C."/>
            <person name="Lara F."/>
            <person name="Munidasa M."/>
            <person name="Palculict T."/>
            <person name="Patil S."/>
            <person name="Pu L.-L."/>
            <person name="Saada N."/>
            <person name="Tang L."/>
            <person name="Weissenberger G."/>
            <person name="Zhu Y."/>
            <person name="Hemphill L."/>
            <person name="Shang Y."/>
            <person name="Youmans B."/>
            <person name="Ayvaz T."/>
            <person name="Ross M."/>
            <person name="Santibanez J."/>
            <person name="Aqrawi P."/>
            <person name="Gross S."/>
            <person name="Joshi V."/>
            <person name="Fowler G."/>
            <person name="Nazareth L."/>
            <person name="Reid J."/>
            <person name="Worley K."/>
            <person name="Petrosino J."/>
            <person name="Highlander S."/>
            <person name="Gibbs R."/>
        </authorList>
    </citation>
    <scope>NUCLEOTIDE SEQUENCE [LARGE SCALE GENOMIC DNA]</scope>
    <source>
        <strain evidence="11 12">ATCC 25577</strain>
    </source>
</reference>
<dbReference type="Gene3D" id="1.20.1250.20">
    <property type="entry name" value="MFS general substrate transporter like domains"/>
    <property type="match status" value="1"/>
</dbReference>
<feature type="transmembrane region" description="Helical" evidence="9">
    <location>
        <begin position="520"/>
        <end position="538"/>
    </location>
</feature>
<dbReference type="PANTHER" id="PTHR23501:SF197">
    <property type="entry name" value="COMD"/>
    <property type="match status" value="1"/>
</dbReference>
<evidence type="ECO:0000256" key="4">
    <source>
        <dbReference type="ARBA" id="ARBA00022475"/>
    </source>
</evidence>
<feature type="transmembrane region" description="Helical" evidence="9">
    <location>
        <begin position="202"/>
        <end position="222"/>
    </location>
</feature>
<dbReference type="InterPro" id="IPR020846">
    <property type="entry name" value="MFS_dom"/>
</dbReference>
<dbReference type="PATRIC" id="fig|997355.3.peg.2067"/>
<evidence type="ECO:0000256" key="1">
    <source>
        <dbReference type="ARBA" id="ARBA00004651"/>
    </source>
</evidence>
<comment type="similarity">
    <text evidence="2">Belongs to the major facilitator superfamily. TCR/Tet family.</text>
</comment>
<dbReference type="InterPro" id="IPR011701">
    <property type="entry name" value="MFS"/>
</dbReference>
<organism evidence="11 12">
    <name type="scientific">Cutibacterium avidum ATCC 25577</name>
    <dbReference type="NCBI Taxonomy" id="997355"/>
    <lineage>
        <taxon>Bacteria</taxon>
        <taxon>Bacillati</taxon>
        <taxon>Actinomycetota</taxon>
        <taxon>Actinomycetes</taxon>
        <taxon>Propionibacteriales</taxon>
        <taxon>Propionibacteriaceae</taxon>
        <taxon>Cutibacterium</taxon>
    </lineage>
</organism>
<gene>
    <name evidence="11" type="ORF">HMPREF9153_2094</name>
</gene>
<feature type="transmembrane region" description="Helical" evidence="9">
    <location>
        <begin position="83"/>
        <end position="102"/>
    </location>
</feature>
<feature type="transmembrane region" description="Helical" evidence="9">
    <location>
        <begin position="139"/>
        <end position="159"/>
    </location>
</feature>
<evidence type="ECO:0000313" key="11">
    <source>
        <dbReference type="EMBL" id="EGY77141.1"/>
    </source>
</evidence>
<keyword evidence="3" id="KW-0813">Transport</keyword>
<evidence type="ECO:0000256" key="8">
    <source>
        <dbReference type="SAM" id="MobiDB-lite"/>
    </source>
</evidence>
<dbReference type="PROSITE" id="PS50850">
    <property type="entry name" value="MFS"/>
    <property type="match status" value="1"/>
</dbReference>
<name>G4D072_9ACTN</name>
<keyword evidence="4" id="KW-1003">Cell membrane</keyword>
<evidence type="ECO:0000256" key="3">
    <source>
        <dbReference type="ARBA" id="ARBA00022448"/>
    </source>
</evidence>
<dbReference type="Gene3D" id="1.20.1720.10">
    <property type="entry name" value="Multidrug resistance protein D"/>
    <property type="match status" value="1"/>
</dbReference>
<feature type="transmembrane region" description="Helical" evidence="9">
    <location>
        <begin position="393"/>
        <end position="415"/>
    </location>
</feature>
<evidence type="ECO:0000256" key="6">
    <source>
        <dbReference type="ARBA" id="ARBA00022989"/>
    </source>
</evidence>
<feature type="compositionally biased region" description="Basic and acidic residues" evidence="8">
    <location>
        <begin position="1"/>
        <end position="14"/>
    </location>
</feature>
<evidence type="ECO:0000256" key="9">
    <source>
        <dbReference type="SAM" id="Phobius"/>
    </source>
</evidence>
<dbReference type="EMBL" id="AGBA01000015">
    <property type="protein sequence ID" value="EGY77141.1"/>
    <property type="molecule type" value="Genomic_DNA"/>
</dbReference>
<feature type="transmembrane region" description="Helical" evidence="9">
    <location>
        <begin position="301"/>
        <end position="323"/>
    </location>
</feature>
<feature type="compositionally biased region" description="Low complexity" evidence="8">
    <location>
        <begin position="607"/>
        <end position="623"/>
    </location>
</feature>
<keyword evidence="12" id="KW-1185">Reference proteome</keyword>
<feature type="transmembrane region" description="Helical" evidence="9">
    <location>
        <begin position="171"/>
        <end position="190"/>
    </location>
</feature>
<feature type="transmembrane region" description="Helical" evidence="9">
    <location>
        <begin position="114"/>
        <end position="133"/>
    </location>
</feature>
<dbReference type="Pfam" id="PF07690">
    <property type="entry name" value="MFS_1"/>
    <property type="match status" value="2"/>
</dbReference>
<dbReference type="PANTHER" id="PTHR23501">
    <property type="entry name" value="MAJOR FACILITATOR SUPERFAMILY"/>
    <property type="match status" value="1"/>
</dbReference>
<keyword evidence="5 9" id="KW-0812">Transmembrane</keyword>
<feature type="transmembrane region" description="Helical" evidence="9">
    <location>
        <begin position="335"/>
        <end position="359"/>
    </location>
</feature>
<dbReference type="FunFam" id="1.20.1720.10:FF:000004">
    <property type="entry name" value="EmrB/QacA family drug resistance transporter"/>
    <property type="match status" value="1"/>
</dbReference>
<evidence type="ECO:0000313" key="12">
    <source>
        <dbReference type="Proteomes" id="UP000005332"/>
    </source>
</evidence>
<comment type="caution">
    <text evidence="11">The sequence shown here is derived from an EMBL/GenBank/DDBJ whole genome shotgun (WGS) entry which is preliminary data.</text>
</comment>
<dbReference type="SUPFAM" id="SSF103473">
    <property type="entry name" value="MFS general substrate transporter"/>
    <property type="match status" value="1"/>
</dbReference>
<dbReference type="Proteomes" id="UP000005332">
    <property type="component" value="Unassembled WGS sequence"/>
</dbReference>
<feature type="region of interest" description="Disordered" evidence="8">
    <location>
        <begin position="1"/>
        <end position="28"/>
    </location>
</feature>
<evidence type="ECO:0000256" key="5">
    <source>
        <dbReference type="ARBA" id="ARBA00022692"/>
    </source>
</evidence>
<dbReference type="AlphaFoldDB" id="G4D072"/>
<comment type="subcellular location">
    <subcellularLocation>
        <location evidence="1">Cell membrane</location>
        <topology evidence="1">Multi-pass membrane protein</topology>
    </subcellularLocation>
</comment>
<protein>
    <submittedName>
        <fullName evidence="11">MFS family major facilitator transporter</fullName>
    </submittedName>
</protein>
<feature type="transmembrane region" description="Helical" evidence="9">
    <location>
        <begin position="366"/>
        <end position="387"/>
    </location>
</feature>
<accession>G4D072</accession>
<dbReference type="GO" id="GO:0022857">
    <property type="term" value="F:transmembrane transporter activity"/>
    <property type="evidence" value="ECO:0007669"/>
    <property type="project" value="InterPro"/>
</dbReference>
<dbReference type="NCBIfam" id="TIGR00711">
    <property type="entry name" value="efflux_EmrB"/>
    <property type="match status" value="1"/>
</dbReference>
<feature type="transmembrane region" description="Helical" evidence="9">
    <location>
        <begin position="234"/>
        <end position="255"/>
    </location>
</feature>
<dbReference type="GO" id="GO:0005886">
    <property type="term" value="C:plasma membrane"/>
    <property type="evidence" value="ECO:0007669"/>
    <property type="project" value="UniProtKB-SubCell"/>
</dbReference>
<feature type="compositionally biased region" description="Polar residues" evidence="8">
    <location>
        <begin position="15"/>
        <end position="28"/>
    </location>
</feature>
<feature type="domain" description="Major facilitator superfamily (MFS) profile" evidence="10">
    <location>
        <begin position="49"/>
        <end position="543"/>
    </location>
</feature>
<feature type="transmembrane region" description="Helical" evidence="9">
    <location>
        <begin position="436"/>
        <end position="455"/>
    </location>
</feature>
<dbReference type="HOGENOM" id="CLU_000960_22_3_11"/>
<evidence type="ECO:0000259" key="10">
    <source>
        <dbReference type="PROSITE" id="PS50850"/>
    </source>
</evidence>
<keyword evidence="7 9" id="KW-0472">Membrane</keyword>
<evidence type="ECO:0000256" key="7">
    <source>
        <dbReference type="ARBA" id="ARBA00023136"/>
    </source>
</evidence>
<dbReference type="PRINTS" id="PR01036">
    <property type="entry name" value="TCRTETB"/>
</dbReference>
<feature type="transmembrane region" description="Helical" evidence="9">
    <location>
        <begin position="261"/>
        <end position="280"/>
    </location>
</feature>
<sequence>MSDELTRHNLRDNAPHTSHPTSSESCDMSATAAAPEAAKFKPDRRFWVVYLCLMMVMFLSSLDQTIVATALPTIVGDLSGVEHMAWVITAYTLAITVGMPLYGRLSDLIGRKTLYLIAIGLFLLGSALCGTAGTMTTFIFFRFIQGLGGGGLMILSQAITGDLIPPRVRAAYMAPMGAMFGVSSVLGPLLGGWLTDSISWRWVFWINLPLGVVAWVACLIALKLPKHELTTKIDWLGLTLMDVGAVAVVLLATWGGSQYHWLSWQIIGLGVVAVVAWAVLPVVERRVADPVLPLELFHNRTFVVSTIIGMLAMGAMFGVLAYLPTYMQMTYGYSATVSGLLLIPMTIGILLSATITGLLTSKIGRYRIFIIIGPIVAAGGMALMSTLNQDSPVWRIMGDTFVLGLGMGMFFQLLVMAVQNDVRPTLLGTATSHNNFFRQIGVCLGSSLIGVAFTTRLTNRVTDLFTSLATSKDPTVLKALGSMSSYSHAAASLTPGAVNQMPDAIRDGIVQAYVNSLTPLFLWMAPMVAVAGLLAFLLKDVPLSHHTGIQMRAASESKERTSQETSAASGDAVEIPSQDACAEASDGPKRDELSGTPRHAADSVKVEAGPPRRAAGPERPAQA</sequence>
<keyword evidence="6 9" id="KW-1133">Transmembrane helix</keyword>
<dbReference type="CDD" id="cd17502">
    <property type="entry name" value="MFS_Azr1_MDR_like"/>
    <property type="match status" value="1"/>
</dbReference>